<gene>
    <name evidence="2" type="ORF">IEQ34_012777</name>
</gene>
<reference evidence="2 3" key="1">
    <citation type="journal article" date="2021" name="Hortic Res">
        <title>Chromosome-scale assembly of the Dendrobium chrysotoxum genome enhances the understanding of orchid evolution.</title>
        <authorList>
            <person name="Zhang Y."/>
            <person name="Zhang G.Q."/>
            <person name="Zhang D."/>
            <person name="Liu X.D."/>
            <person name="Xu X.Y."/>
            <person name="Sun W.H."/>
            <person name="Yu X."/>
            <person name="Zhu X."/>
            <person name="Wang Z.W."/>
            <person name="Zhao X."/>
            <person name="Zhong W.Y."/>
            <person name="Chen H."/>
            <person name="Yin W.L."/>
            <person name="Huang T."/>
            <person name="Niu S.C."/>
            <person name="Liu Z.J."/>
        </authorList>
    </citation>
    <scope>NUCLEOTIDE SEQUENCE [LARGE SCALE GENOMIC DNA]</scope>
    <source>
        <strain evidence="2">Lindl</strain>
    </source>
</reference>
<evidence type="ECO:0000313" key="2">
    <source>
        <dbReference type="EMBL" id="KAH0457462.1"/>
    </source>
</evidence>
<proteinExistence type="predicted"/>
<dbReference type="Proteomes" id="UP000775213">
    <property type="component" value="Unassembled WGS sequence"/>
</dbReference>
<name>A0AAV7GN60_DENCH</name>
<organism evidence="2 3">
    <name type="scientific">Dendrobium chrysotoxum</name>
    <name type="common">Orchid</name>
    <dbReference type="NCBI Taxonomy" id="161865"/>
    <lineage>
        <taxon>Eukaryota</taxon>
        <taxon>Viridiplantae</taxon>
        <taxon>Streptophyta</taxon>
        <taxon>Embryophyta</taxon>
        <taxon>Tracheophyta</taxon>
        <taxon>Spermatophyta</taxon>
        <taxon>Magnoliopsida</taxon>
        <taxon>Liliopsida</taxon>
        <taxon>Asparagales</taxon>
        <taxon>Orchidaceae</taxon>
        <taxon>Epidendroideae</taxon>
        <taxon>Malaxideae</taxon>
        <taxon>Dendrobiinae</taxon>
        <taxon>Dendrobium</taxon>
    </lineage>
</organism>
<comment type="caution">
    <text evidence="2">The sequence shown here is derived from an EMBL/GenBank/DDBJ whole genome shotgun (WGS) entry which is preliminary data.</text>
</comment>
<feature type="region of interest" description="Disordered" evidence="1">
    <location>
        <begin position="1"/>
        <end position="50"/>
    </location>
</feature>
<sequence>MPHKIKRGHHRHHSCRHHIHHHRQHKASRDKHRRGPWIPPRQQRLNPFSLRRRIPKHRLQSRSHSPHPLIPRPHCLLSLHTRHCIEFLIQLFPLCPFRL</sequence>
<feature type="compositionally biased region" description="Basic residues" evidence="1">
    <location>
        <begin position="1"/>
        <end position="35"/>
    </location>
</feature>
<dbReference type="EMBL" id="JAGFBR010000012">
    <property type="protein sequence ID" value="KAH0457462.1"/>
    <property type="molecule type" value="Genomic_DNA"/>
</dbReference>
<accession>A0AAV7GN60</accession>
<protein>
    <submittedName>
        <fullName evidence="2">Uncharacterized protein</fullName>
    </submittedName>
</protein>
<evidence type="ECO:0000313" key="3">
    <source>
        <dbReference type="Proteomes" id="UP000775213"/>
    </source>
</evidence>
<dbReference type="AlphaFoldDB" id="A0AAV7GN60"/>
<keyword evidence="3" id="KW-1185">Reference proteome</keyword>
<evidence type="ECO:0000256" key="1">
    <source>
        <dbReference type="SAM" id="MobiDB-lite"/>
    </source>
</evidence>